<dbReference type="GeneID" id="111350097"/>
<feature type="signal peptide" evidence="1">
    <location>
        <begin position="1"/>
        <end position="16"/>
    </location>
</feature>
<keyword evidence="2" id="KW-1185">Reference proteome</keyword>
<sequence length="127" mass="13889">MKIFCVSVFIIVIVESLHLPLSEEKEGLSKGTVIANMTSQLHPIQVWTNSRNWTTHAPSKVVKNVLVIGIATLANLSTAPKAAIPQESETSLTGLIRARTYDKGKYIEIVGFSLPPSKVIELYNKTG</sequence>
<evidence type="ECO:0000256" key="1">
    <source>
        <dbReference type="SAM" id="SignalP"/>
    </source>
</evidence>
<evidence type="ECO:0000313" key="2">
    <source>
        <dbReference type="Proteomes" id="UP000301870"/>
    </source>
</evidence>
<accession>A0A9J7DWZ7</accession>
<organism evidence="2 3">
    <name type="scientific">Spodoptera litura</name>
    <name type="common">Asian cotton leafworm</name>
    <dbReference type="NCBI Taxonomy" id="69820"/>
    <lineage>
        <taxon>Eukaryota</taxon>
        <taxon>Metazoa</taxon>
        <taxon>Ecdysozoa</taxon>
        <taxon>Arthropoda</taxon>
        <taxon>Hexapoda</taxon>
        <taxon>Insecta</taxon>
        <taxon>Pterygota</taxon>
        <taxon>Neoptera</taxon>
        <taxon>Endopterygota</taxon>
        <taxon>Lepidoptera</taxon>
        <taxon>Glossata</taxon>
        <taxon>Ditrysia</taxon>
        <taxon>Noctuoidea</taxon>
        <taxon>Noctuidae</taxon>
        <taxon>Amphipyrinae</taxon>
        <taxon>Spodoptera</taxon>
    </lineage>
</organism>
<keyword evidence="1" id="KW-0732">Signal</keyword>
<reference evidence="3" key="1">
    <citation type="submission" date="2025-08" db="UniProtKB">
        <authorList>
            <consortium name="RefSeq"/>
        </authorList>
    </citation>
    <scope>IDENTIFICATION</scope>
    <source>
        <strain evidence="3">Ishihara</strain>
        <tissue evidence="3">Whole body</tissue>
    </source>
</reference>
<dbReference type="RefSeq" id="XP_022817299.1">
    <property type="nucleotide sequence ID" value="XM_022961531.1"/>
</dbReference>
<evidence type="ECO:0000313" key="3">
    <source>
        <dbReference type="RefSeq" id="XP_022817299.1"/>
    </source>
</evidence>
<protein>
    <submittedName>
        <fullName evidence="3">Uncharacterized protein LOC111350097 isoform X2</fullName>
    </submittedName>
</protein>
<dbReference type="Proteomes" id="UP000301870">
    <property type="component" value="Chromosome 10"/>
</dbReference>
<name>A0A9J7DWZ7_SPOLT</name>
<dbReference type="AlphaFoldDB" id="A0A9J7DWZ7"/>
<proteinExistence type="predicted"/>
<gene>
    <name evidence="3" type="primary">LOC111350097</name>
</gene>
<feature type="chain" id="PRO_5039889253" evidence="1">
    <location>
        <begin position="17"/>
        <end position="127"/>
    </location>
</feature>